<sequence>MRRLWLYSVSIDGRTRQHDSVRSGTRLERIHRSLERLAEVRTGPVLQWSTLREEQSLLDCFREFLYLEGRGLASHFFWHWVETDEPYRDFPAYLARYERDLKRVLDVCLDRLAAGRPLKIIHLDELLLYLFTGRRRGTTACGVEAAGNYDLGGGRVFACADLPPELAIGSVAADGSVELREAELARLAGYKERLGCPECGVEAYCGGRCPVEALTGTPERLFQYCQLMRLHVGLVSARREEFRRLLKRRRISLQALYDRSAFMAAYTDVVP</sequence>
<dbReference type="Proteomes" id="UP000485484">
    <property type="component" value="Unassembled WGS sequence"/>
</dbReference>
<accession>A0A1V5MAK9</accession>
<dbReference type="EMBL" id="MWAK01000288">
    <property type="protein sequence ID" value="OPZ90165.1"/>
    <property type="molecule type" value="Genomic_DNA"/>
</dbReference>
<protein>
    <recommendedName>
        <fullName evidence="3">4Fe4S-binding SPASM domain-containing protein</fullName>
    </recommendedName>
</protein>
<reference evidence="1 2" key="1">
    <citation type="submission" date="2017-02" db="EMBL/GenBank/DDBJ databases">
        <title>Delving into the versatile metabolic prowess of the omnipresent phylum Bacteroidetes.</title>
        <authorList>
            <person name="Nobu M.K."/>
            <person name="Mei R."/>
            <person name="Narihiro T."/>
            <person name="Kuroda K."/>
            <person name="Liu W.-T."/>
        </authorList>
    </citation>
    <scope>NUCLEOTIDE SEQUENCE [LARGE SCALE GENOMIC DNA]</scope>
    <source>
        <strain evidence="1">ADurb.Bin417</strain>
    </source>
</reference>
<evidence type="ECO:0000313" key="1">
    <source>
        <dbReference type="EMBL" id="OPZ90165.1"/>
    </source>
</evidence>
<gene>
    <name evidence="1" type="ORF">BWY73_01373</name>
</gene>
<evidence type="ECO:0000313" key="2">
    <source>
        <dbReference type="Proteomes" id="UP000485484"/>
    </source>
</evidence>
<dbReference type="AlphaFoldDB" id="A0A1V5MAK9"/>
<dbReference type="Gene3D" id="3.20.20.70">
    <property type="entry name" value="Aldolase class I"/>
    <property type="match status" value="1"/>
</dbReference>
<evidence type="ECO:0008006" key="3">
    <source>
        <dbReference type="Google" id="ProtNLM"/>
    </source>
</evidence>
<comment type="caution">
    <text evidence="1">The sequence shown here is derived from an EMBL/GenBank/DDBJ whole genome shotgun (WGS) entry which is preliminary data.</text>
</comment>
<organism evidence="1 2">
    <name type="scientific">candidate division TA06 bacterium ADurb.Bin417</name>
    <dbReference type="NCBI Taxonomy" id="1852828"/>
    <lineage>
        <taxon>Bacteria</taxon>
        <taxon>Bacteria division TA06</taxon>
    </lineage>
</organism>
<proteinExistence type="predicted"/>
<name>A0A1V5MAK9_UNCT6</name>
<dbReference type="InterPro" id="IPR013785">
    <property type="entry name" value="Aldolase_TIM"/>
</dbReference>